<proteinExistence type="predicted"/>
<dbReference type="Proteomes" id="UP000887565">
    <property type="component" value="Unplaced"/>
</dbReference>
<evidence type="ECO:0000313" key="1">
    <source>
        <dbReference type="Proteomes" id="UP000887565"/>
    </source>
</evidence>
<reference evidence="2" key="1">
    <citation type="submission" date="2022-11" db="UniProtKB">
        <authorList>
            <consortium name="WormBaseParasite"/>
        </authorList>
    </citation>
    <scope>IDENTIFICATION</scope>
</reference>
<dbReference type="WBParaSite" id="nRc.2.0.1.t39740-RA">
    <property type="protein sequence ID" value="nRc.2.0.1.t39740-RA"/>
    <property type="gene ID" value="nRc.2.0.1.g39740"/>
</dbReference>
<sequence length="99" mass="11882">MNSRFFTPFEFFQRFIDAVRQTLFGTLAQTKFESFVQKFFIVIKTGDVDVQKSIVIRFKFFSDQYGPMIIRETPKIGIFWLTIRYKLYNGATQQNFFTF</sequence>
<name>A0A915KNW1_ROMCU</name>
<dbReference type="AlphaFoldDB" id="A0A915KNW1"/>
<keyword evidence="1" id="KW-1185">Reference proteome</keyword>
<evidence type="ECO:0000313" key="2">
    <source>
        <dbReference type="WBParaSite" id="nRc.2.0.1.t39740-RA"/>
    </source>
</evidence>
<protein>
    <submittedName>
        <fullName evidence="2">Uncharacterized protein</fullName>
    </submittedName>
</protein>
<organism evidence="1 2">
    <name type="scientific">Romanomermis culicivorax</name>
    <name type="common">Nematode worm</name>
    <dbReference type="NCBI Taxonomy" id="13658"/>
    <lineage>
        <taxon>Eukaryota</taxon>
        <taxon>Metazoa</taxon>
        <taxon>Ecdysozoa</taxon>
        <taxon>Nematoda</taxon>
        <taxon>Enoplea</taxon>
        <taxon>Dorylaimia</taxon>
        <taxon>Mermithida</taxon>
        <taxon>Mermithoidea</taxon>
        <taxon>Mermithidae</taxon>
        <taxon>Romanomermis</taxon>
    </lineage>
</organism>
<accession>A0A915KNW1</accession>